<dbReference type="SMART" id="SM00342">
    <property type="entry name" value="HTH_ARAC"/>
    <property type="match status" value="1"/>
</dbReference>
<sequence length="79" mass="9155">MSEPAFHLHFREMTPLSPLQFQKQLRLIEARRMMVVDGSTISHAAHTVGYQSVSQFTRQYRRLFGAPPRQNIEQDKALA</sequence>
<dbReference type="Pfam" id="PF12833">
    <property type="entry name" value="HTH_18"/>
    <property type="match status" value="1"/>
</dbReference>
<protein>
    <submittedName>
        <fullName evidence="2">AraC family transcriptional regulator</fullName>
    </submittedName>
</protein>
<dbReference type="PANTHER" id="PTHR43436">
    <property type="entry name" value="ARAC-FAMILY TRANSCRIPTIONAL REGULATOR"/>
    <property type="match status" value="1"/>
</dbReference>
<dbReference type="InterPro" id="IPR018060">
    <property type="entry name" value="HTH_AraC"/>
</dbReference>
<organism evidence="2 3">
    <name type="scientific">Stakelama flava</name>
    <dbReference type="NCBI Taxonomy" id="2860338"/>
    <lineage>
        <taxon>Bacteria</taxon>
        <taxon>Pseudomonadati</taxon>
        <taxon>Pseudomonadota</taxon>
        <taxon>Alphaproteobacteria</taxon>
        <taxon>Sphingomonadales</taxon>
        <taxon>Sphingomonadaceae</taxon>
        <taxon>Stakelama</taxon>
    </lineage>
</organism>
<dbReference type="PROSITE" id="PS01124">
    <property type="entry name" value="HTH_ARAC_FAMILY_2"/>
    <property type="match status" value="1"/>
</dbReference>
<dbReference type="PANTHER" id="PTHR43436:SF1">
    <property type="entry name" value="TRANSCRIPTIONAL REGULATORY PROTEIN"/>
    <property type="match status" value="1"/>
</dbReference>
<proteinExistence type="predicted"/>
<reference evidence="2 3" key="1">
    <citation type="submission" date="2021-07" db="EMBL/GenBank/DDBJ databases">
        <title>Stakelama flava sp. nov., a novel endophytic bacterium isolated from branch of Kandelia candel.</title>
        <authorList>
            <person name="Tuo L."/>
        </authorList>
    </citation>
    <scope>NUCLEOTIDE SEQUENCE [LARGE SCALE GENOMIC DNA]</scope>
    <source>
        <strain evidence="2 3">CBK3Z-3</strain>
    </source>
</reference>
<evidence type="ECO:0000259" key="1">
    <source>
        <dbReference type="PROSITE" id="PS01124"/>
    </source>
</evidence>
<name>A0ABS6XLA9_9SPHN</name>
<evidence type="ECO:0000313" key="3">
    <source>
        <dbReference type="Proteomes" id="UP001197214"/>
    </source>
</evidence>
<keyword evidence="3" id="KW-1185">Reference proteome</keyword>
<feature type="domain" description="HTH araC/xylS-type" evidence="1">
    <location>
        <begin position="1"/>
        <end position="74"/>
    </location>
</feature>
<accession>A0ABS6XLA9</accession>
<comment type="caution">
    <text evidence="2">The sequence shown here is derived from an EMBL/GenBank/DDBJ whole genome shotgun (WGS) entry which is preliminary data.</text>
</comment>
<dbReference type="Proteomes" id="UP001197214">
    <property type="component" value="Unassembled WGS sequence"/>
</dbReference>
<gene>
    <name evidence="2" type="ORF">KY084_08940</name>
</gene>
<dbReference type="EMBL" id="JAHWZX010000007">
    <property type="protein sequence ID" value="MBW4330997.1"/>
    <property type="molecule type" value="Genomic_DNA"/>
</dbReference>
<evidence type="ECO:0000313" key="2">
    <source>
        <dbReference type="EMBL" id="MBW4330997.1"/>
    </source>
</evidence>